<name>A0AAV6I0I8_9ERIC</name>
<evidence type="ECO:0000313" key="2">
    <source>
        <dbReference type="Proteomes" id="UP000823749"/>
    </source>
</evidence>
<comment type="caution">
    <text evidence="1">The sequence shown here is derived from an EMBL/GenBank/DDBJ whole genome shotgun (WGS) entry which is preliminary data.</text>
</comment>
<evidence type="ECO:0000313" key="1">
    <source>
        <dbReference type="EMBL" id="KAG5521105.1"/>
    </source>
</evidence>
<proteinExistence type="predicted"/>
<accession>A0AAV6I0I8</accession>
<dbReference type="EMBL" id="JACTNZ010000012">
    <property type="protein sequence ID" value="KAG5521105.1"/>
    <property type="molecule type" value="Genomic_DNA"/>
</dbReference>
<organism evidence="1 2">
    <name type="scientific">Rhododendron griersonianum</name>
    <dbReference type="NCBI Taxonomy" id="479676"/>
    <lineage>
        <taxon>Eukaryota</taxon>
        <taxon>Viridiplantae</taxon>
        <taxon>Streptophyta</taxon>
        <taxon>Embryophyta</taxon>
        <taxon>Tracheophyta</taxon>
        <taxon>Spermatophyta</taxon>
        <taxon>Magnoliopsida</taxon>
        <taxon>eudicotyledons</taxon>
        <taxon>Gunneridae</taxon>
        <taxon>Pentapetalae</taxon>
        <taxon>asterids</taxon>
        <taxon>Ericales</taxon>
        <taxon>Ericaceae</taxon>
        <taxon>Ericoideae</taxon>
        <taxon>Rhodoreae</taxon>
        <taxon>Rhododendron</taxon>
    </lineage>
</organism>
<protein>
    <submittedName>
        <fullName evidence="1">Uncharacterized protein</fullName>
    </submittedName>
</protein>
<sequence length="156" mass="17352">MNHNRDFLMNQVRFQKQLTLGPKRLLEKLVVDVFQVEGDLNLVHVQAGCHAQNLHVARCHSSKHLSKTFRLSANRPGVLVLLSSSISATISNALSQPKKLLRAILSYPMVSPLKKSFPLPHLAKASSNCMRTFINCSIAAVVLIHQLFESTLEQSS</sequence>
<gene>
    <name evidence="1" type="ORF">RHGRI_033611</name>
</gene>
<keyword evidence="2" id="KW-1185">Reference proteome</keyword>
<dbReference type="AlphaFoldDB" id="A0AAV6I0I8"/>
<dbReference type="Proteomes" id="UP000823749">
    <property type="component" value="Chromosome 12"/>
</dbReference>
<reference evidence="1" key="1">
    <citation type="submission" date="2020-08" db="EMBL/GenBank/DDBJ databases">
        <title>Plant Genome Project.</title>
        <authorList>
            <person name="Zhang R.-G."/>
        </authorList>
    </citation>
    <scope>NUCLEOTIDE SEQUENCE</scope>
    <source>
        <strain evidence="1">WSP0</strain>
        <tissue evidence="1">Leaf</tissue>
    </source>
</reference>